<comment type="caution">
    <text evidence="3">The sequence shown here is derived from an EMBL/GenBank/DDBJ whole genome shotgun (WGS) entry which is preliminary data.</text>
</comment>
<dbReference type="Pfam" id="PF00535">
    <property type="entry name" value="Glycos_transf_2"/>
    <property type="match status" value="1"/>
</dbReference>
<dbReference type="InterPro" id="IPR029044">
    <property type="entry name" value="Nucleotide-diphossugar_trans"/>
</dbReference>
<sequence length="317" mass="36619">MKKIKNQILKRVQDDKRSPLVSVIMPVFNAGHYLVPAIESILNQSYSNFELIIVNDASTDDSLMVINSYHKQFPKKIKVISLNNNLNKGGDSCANLAIEQAKGKYIAKMDADDIAHPDRIKLQVEYLEKHPKTFLVGSQAYVIDKNGDIIGDKTEPLSHKEIYNSYLTFHPIIHPTAMVRRNLSKNKLFKYKVKYSANNDYFTFFSLICKGYKFANLNERLLYYRIHGKNDTFVHIKEKYLNTLKIRLLMITKYGYRPTLKQIIIGITQTIILTILPERFTAYLYLLTKGIIKKEEVVKNLLNFPKLLLLKAQNAQV</sequence>
<evidence type="ECO:0000313" key="4">
    <source>
        <dbReference type="Proteomes" id="UP000177698"/>
    </source>
</evidence>
<dbReference type="PANTHER" id="PTHR22916">
    <property type="entry name" value="GLYCOSYLTRANSFERASE"/>
    <property type="match status" value="1"/>
</dbReference>
<gene>
    <name evidence="3" type="ORF">A2954_04555</name>
</gene>
<dbReference type="EMBL" id="MGAG01000003">
    <property type="protein sequence ID" value="OGK42252.1"/>
    <property type="molecule type" value="Genomic_DNA"/>
</dbReference>
<keyword evidence="1" id="KW-0472">Membrane</keyword>
<dbReference type="STRING" id="1802056.A2954_04555"/>
<evidence type="ECO:0000259" key="2">
    <source>
        <dbReference type="Pfam" id="PF00535"/>
    </source>
</evidence>
<protein>
    <recommendedName>
        <fullName evidence="2">Glycosyltransferase 2-like domain-containing protein</fullName>
    </recommendedName>
</protein>
<name>A0A1F7IFX7_9BACT</name>
<feature type="domain" description="Glycosyltransferase 2-like" evidence="2">
    <location>
        <begin position="22"/>
        <end position="183"/>
    </location>
</feature>
<dbReference type="SUPFAM" id="SSF53448">
    <property type="entry name" value="Nucleotide-diphospho-sugar transferases"/>
    <property type="match status" value="1"/>
</dbReference>
<dbReference type="GO" id="GO:0016758">
    <property type="term" value="F:hexosyltransferase activity"/>
    <property type="evidence" value="ECO:0007669"/>
    <property type="project" value="UniProtKB-ARBA"/>
</dbReference>
<proteinExistence type="predicted"/>
<feature type="transmembrane region" description="Helical" evidence="1">
    <location>
        <begin position="20"/>
        <end position="38"/>
    </location>
</feature>
<dbReference type="PANTHER" id="PTHR22916:SF3">
    <property type="entry name" value="UDP-GLCNAC:BETAGAL BETA-1,3-N-ACETYLGLUCOSAMINYLTRANSFERASE-LIKE PROTEIN 1"/>
    <property type="match status" value="1"/>
</dbReference>
<reference evidence="3 4" key="1">
    <citation type="journal article" date="2016" name="Nat. Commun.">
        <title>Thousands of microbial genomes shed light on interconnected biogeochemical processes in an aquifer system.</title>
        <authorList>
            <person name="Anantharaman K."/>
            <person name="Brown C.T."/>
            <person name="Hug L.A."/>
            <person name="Sharon I."/>
            <person name="Castelle C.J."/>
            <person name="Probst A.J."/>
            <person name="Thomas B.C."/>
            <person name="Singh A."/>
            <person name="Wilkins M.J."/>
            <person name="Karaoz U."/>
            <person name="Brodie E.L."/>
            <person name="Williams K.H."/>
            <person name="Hubbard S.S."/>
            <person name="Banfield J.F."/>
        </authorList>
    </citation>
    <scope>NUCLEOTIDE SEQUENCE [LARGE SCALE GENOMIC DNA]</scope>
</reference>
<dbReference type="Gene3D" id="3.90.550.10">
    <property type="entry name" value="Spore Coat Polysaccharide Biosynthesis Protein SpsA, Chain A"/>
    <property type="match status" value="1"/>
</dbReference>
<evidence type="ECO:0000256" key="1">
    <source>
        <dbReference type="SAM" id="Phobius"/>
    </source>
</evidence>
<dbReference type="AlphaFoldDB" id="A0A1F7IFX7"/>
<accession>A0A1F7IFX7</accession>
<dbReference type="Proteomes" id="UP000177698">
    <property type="component" value="Unassembled WGS sequence"/>
</dbReference>
<keyword evidence="1" id="KW-0812">Transmembrane</keyword>
<evidence type="ECO:0000313" key="3">
    <source>
        <dbReference type="EMBL" id="OGK42252.1"/>
    </source>
</evidence>
<organism evidence="3 4">
    <name type="scientific">Candidatus Roizmanbacteria bacterium RIFCSPLOWO2_01_FULL_37_12</name>
    <dbReference type="NCBI Taxonomy" id="1802056"/>
    <lineage>
        <taxon>Bacteria</taxon>
        <taxon>Candidatus Roizmaniibacteriota</taxon>
    </lineage>
</organism>
<keyword evidence="1" id="KW-1133">Transmembrane helix</keyword>
<dbReference type="InterPro" id="IPR001173">
    <property type="entry name" value="Glyco_trans_2-like"/>
</dbReference>